<keyword evidence="4" id="KW-1185">Reference proteome</keyword>
<organism evidence="3 4">
    <name type="scientific">Bradyrhizobium valentinum</name>
    <dbReference type="NCBI Taxonomy" id="1518501"/>
    <lineage>
        <taxon>Bacteria</taxon>
        <taxon>Pseudomonadati</taxon>
        <taxon>Pseudomonadota</taxon>
        <taxon>Alphaproteobacteria</taxon>
        <taxon>Hyphomicrobiales</taxon>
        <taxon>Nitrobacteraceae</taxon>
        <taxon>Bradyrhizobium</taxon>
    </lineage>
</organism>
<dbReference type="GO" id="GO:0016853">
    <property type="term" value="F:isomerase activity"/>
    <property type="evidence" value="ECO:0007669"/>
    <property type="project" value="UniProtKB-KW"/>
</dbReference>
<dbReference type="AlphaFoldDB" id="A0A0R3L5R2"/>
<evidence type="ECO:0000313" key="3">
    <source>
        <dbReference type="EMBL" id="KRR03255.1"/>
    </source>
</evidence>
<dbReference type="Gene3D" id="2.60.120.10">
    <property type="entry name" value="Jelly Rolls"/>
    <property type="match status" value="1"/>
</dbReference>
<dbReference type="CDD" id="cd07010">
    <property type="entry name" value="cupin_PMI_type_I_N_bac"/>
    <property type="match status" value="1"/>
</dbReference>
<name>A0A0R3L5R2_9BRAD</name>
<dbReference type="InterPro" id="IPR014710">
    <property type="entry name" value="RmlC-like_jellyroll"/>
</dbReference>
<reference evidence="3 4" key="1">
    <citation type="submission" date="2014-03" db="EMBL/GenBank/DDBJ databases">
        <title>Bradyrhizobium valentinum sp. nov., isolated from effective nodules of Lupinus mariae-josephae, a lupine endemic of basic-lime soils in Eastern Spain.</title>
        <authorList>
            <person name="Duran D."/>
            <person name="Rey L."/>
            <person name="Navarro A."/>
            <person name="Busquets A."/>
            <person name="Imperial J."/>
            <person name="Ruiz-Argueso T."/>
        </authorList>
    </citation>
    <scope>NUCLEOTIDE SEQUENCE [LARGE SCALE GENOMIC DNA]</scope>
    <source>
        <strain evidence="3 4">LmjM3</strain>
    </source>
</reference>
<accession>A0A0R3L5R2</accession>
<dbReference type="InterPro" id="IPR011051">
    <property type="entry name" value="RmlC_Cupin_sf"/>
</dbReference>
<protein>
    <submittedName>
        <fullName evidence="3">Mannose-6-phosphate isomerase</fullName>
    </submittedName>
</protein>
<evidence type="ECO:0000256" key="1">
    <source>
        <dbReference type="ARBA" id="ARBA00022723"/>
    </source>
</evidence>
<sequence>MAIEHAAVQVVRKPWGIGDLHPWSSIDVAGDPVGELWFQRTHKHAAIPALLLKLLFTSEPLSIQVHPDDEFARSIGLPNGKTEAWYILAAAPGARVALGLKRRLTPQALRAAIRDGSIADLTQWRPVAKGDIIFVPAGTIHAIGAGIVLAEIQQRSDTTFRLFDYGRQRELHEKSAVAVSDAGPVQPETGPRRITTARTALITSQHFVIELIDLPANSNWALNADRETWILAIEGRARIGSTNMSVGDAVFIEGDRSGIEVGADGMRGLMAYPGPDPVVALLQGAGELTKYAGMSAGDAPKSSETVEVQA</sequence>
<dbReference type="SUPFAM" id="SSF51182">
    <property type="entry name" value="RmlC-like cupins"/>
    <property type="match status" value="1"/>
</dbReference>
<dbReference type="Proteomes" id="UP000051913">
    <property type="component" value="Unassembled WGS sequence"/>
</dbReference>
<keyword evidence="3" id="KW-0413">Isomerase</keyword>
<dbReference type="EMBL" id="LLXX01000142">
    <property type="protein sequence ID" value="KRR03255.1"/>
    <property type="molecule type" value="Genomic_DNA"/>
</dbReference>
<comment type="caution">
    <text evidence="3">The sequence shown here is derived from an EMBL/GenBank/DDBJ whole genome shotgun (WGS) entry which is preliminary data.</text>
</comment>
<dbReference type="RefSeq" id="WP_057852777.1">
    <property type="nucleotide sequence ID" value="NZ_LLXX01000142.1"/>
</dbReference>
<gene>
    <name evidence="3" type="ORF">CP49_15045</name>
</gene>
<keyword evidence="2" id="KW-0862">Zinc</keyword>
<dbReference type="GO" id="GO:0046872">
    <property type="term" value="F:metal ion binding"/>
    <property type="evidence" value="ECO:0007669"/>
    <property type="project" value="UniProtKB-KW"/>
</dbReference>
<evidence type="ECO:0000313" key="4">
    <source>
        <dbReference type="Proteomes" id="UP000051913"/>
    </source>
</evidence>
<dbReference type="PANTHER" id="PTHR42742:SF3">
    <property type="entry name" value="FRUCTOKINASE"/>
    <property type="match status" value="1"/>
</dbReference>
<evidence type="ECO:0000256" key="2">
    <source>
        <dbReference type="ARBA" id="ARBA00022833"/>
    </source>
</evidence>
<dbReference type="PANTHER" id="PTHR42742">
    <property type="entry name" value="TRANSCRIPTIONAL REPRESSOR MPRA"/>
    <property type="match status" value="1"/>
</dbReference>
<dbReference type="STRING" id="1518501.CQ10_40100"/>
<dbReference type="InterPro" id="IPR051804">
    <property type="entry name" value="Carb_Metab_Reg_Kinase/Isom"/>
</dbReference>
<keyword evidence="1" id="KW-0479">Metal-binding</keyword>
<proteinExistence type="predicted"/>